<dbReference type="Proteomes" id="UP001199816">
    <property type="component" value="Unassembled WGS sequence"/>
</dbReference>
<organism evidence="2 3">
    <name type="scientific">Niabella pedocola</name>
    <dbReference type="NCBI Taxonomy" id="1752077"/>
    <lineage>
        <taxon>Bacteria</taxon>
        <taxon>Pseudomonadati</taxon>
        <taxon>Bacteroidota</taxon>
        <taxon>Chitinophagia</taxon>
        <taxon>Chitinophagales</taxon>
        <taxon>Chitinophagaceae</taxon>
        <taxon>Niabella</taxon>
    </lineage>
</organism>
<feature type="domain" description="Toxin SymE-like" evidence="1">
    <location>
        <begin position="26"/>
        <end position="73"/>
    </location>
</feature>
<name>A0ABS8PLZ2_9BACT</name>
<keyword evidence="3" id="KW-1185">Reference proteome</keyword>
<comment type="caution">
    <text evidence="2">The sequence shown here is derived from an EMBL/GenBank/DDBJ whole genome shotgun (WGS) entry which is preliminary data.</text>
</comment>
<protein>
    <submittedName>
        <fullName evidence="2">Type I toxin-antitoxin system SymE family toxin</fullName>
    </submittedName>
</protein>
<dbReference type="EMBL" id="JAJNEC010000001">
    <property type="protein sequence ID" value="MCD2421253.1"/>
    <property type="molecule type" value="Genomic_DNA"/>
</dbReference>
<evidence type="ECO:0000313" key="2">
    <source>
        <dbReference type="EMBL" id="MCD2421253.1"/>
    </source>
</evidence>
<evidence type="ECO:0000259" key="1">
    <source>
        <dbReference type="Pfam" id="PF08845"/>
    </source>
</evidence>
<dbReference type="Pfam" id="PF08845">
    <property type="entry name" value="SymE_toxin"/>
    <property type="match status" value="1"/>
</dbReference>
<reference evidence="2 3" key="1">
    <citation type="submission" date="2021-11" db="EMBL/GenBank/DDBJ databases">
        <title>Genomic of Niabella pedocola.</title>
        <authorList>
            <person name="Wu T."/>
        </authorList>
    </citation>
    <scope>NUCLEOTIDE SEQUENCE [LARGE SCALE GENOMIC DNA]</scope>
    <source>
        <strain evidence="2 3">JCM 31011</strain>
    </source>
</reference>
<accession>A0ABS8PLZ2</accession>
<gene>
    <name evidence="2" type="ORF">LQ567_00660</name>
</gene>
<dbReference type="RefSeq" id="WP_231002107.1">
    <property type="nucleotide sequence ID" value="NZ_JAJNEC010000001.1"/>
</dbReference>
<proteinExistence type="predicted"/>
<dbReference type="InterPro" id="IPR014944">
    <property type="entry name" value="Toxin_SymE-like"/>
</dbReference>
<sequence>MAIIATMKNSPAPPKLRWLKVYERIVSYNAGYLRNTVSRFPEIRLMGKWLADSGFMPGDAIRVSVEAGKLVITRDADGEEGMEAPAG</sequence>
<evidence type="ECO:0000313" key="3">
    <source>
        <dbReference type="Proteomes" id="UP001199816"/>
    </source>
</evidence>